<dbReference type="CDD" id="cd00156">
    <property type="entry name" value="REC"/>
    <property type="match status" value="1"/>
</dbReference>
<reference evidence="4 5" key="1">
    <citation type="submission" date="2018-01" db="EMBL/GenBank/DDBJ databases">
        <title>Genome sequence of a Cantenovulum-like bacteria.</title>
        <authorList>
            <person name="Tan W.R."/>
            <person name="Lau N.-S."/>
            <person name="Go F."/>
            <person name="Amirul A.-A.A."/>
        </authorList>
    </citation>
    <scope>NUCLEOTIDE SEQUENCE [LARGE SCALE GENOMIC DNA]</scope>
    <source>
        <strain evidence="4 5">CCB-QB4</strain>
    </source>
</reference>
<dbReference type="RefSeq" id="WP_108604890.1">
    <property type="nucleotide sequence ID" value="NZ_CP026604.1"/>
</dbReference>
<feature type="domain" description="Response regulatory" evidence="2">
    <location>
        <begin position="404"/>
        <end position="517"/>
    </location>
</feature>
<dbReference type="Pfam" id="PF00563">
    <property type="entry name" value="EAL"/>
    <property type="match status" value="1"/>
</dbReference>
<dbReference type="CDD" id="cd01948">
    <property type="entry name" value="EAL"/>
    <property type="match status" value="1"/>
</dbReference>
<gene>
    <name evidence="4" type="ORF">C2869_21610</name>
</gene>
<dbReference type="InterPro" id="IPR035919">
    <property type="entry name" value="EAL_sf"/>
</dbReference>
<dbReference type="GO" id="GO:0000160">
    <property type="term" value="P:phosphorelay signal transduction system"/>
    <property type="evidence" value="ECO:0007669"/>
    <property type="project" value="InterPro"/>
</dbReference>
<dbReference type="Gene3D" id="3.20.20.450">
    <property type="entry name" value="EAL domain"/>
    <property type="match status" value="1"/>
</dbReference>
<proteinExistence type="predicted"/>
<dbReference type="PROSITE" id="PS50883">
    <property type="entry name" value="EAL"/>
    <property type="match status" value="1"/>
</dbReference>
<dbReference type="PROSITE" id="PS50110">
    <property type="entry name" value="RESPONSE_REGULATORY"/>
    <property type="match status" value="2"/>
</dbReference>
<feature type="modified residue" description="4-aspartylphosphate" evidence="1">
    <location>
        <position position="51"/>
    </location>
</feature>
<dbReference type="InterPro" id="IPR001633">
    <property type="entry name" value="EAL_dom"/>
</dbReference>
<dbReference type="PANTHER" id="PTHR33121">
    <property type="entry name" value="CYCLIC DI-GMP PHOSPHODIESTERASE PDEF"/>
    <property type="match status" value="1"/>
</dbReference>
<feature type="domain" description="EAL" evidence="3">
    <location>
        <begin position="138"/>
        <end position="390"/>
    </location>
</feature>
<dbReference type="AlphaFoldDB" id="A0A2S0VX83"/>
<dbReference type="PANTHER" id="PTHR33121:SF79">
    <property type="entry name" value="CYCLIC DI-GMP PHOSPHODIESTERASE PDED-RELATED"/>
    <property type="match status" value="1"/>
</dbReference>
<feature type="modified residue" description="4-aspartylphosphate" evidence="1">
    <location>
        <position position="452"/>
    </location>
</feature>
<evidence type="ECO:0000256" key="1">
    <source>
        <dbReference type="PROSITE-ProRule" id="PRU00169"/>
    </source>
</evidence>
<dbReference type="Proteomes" id="UP000244441">
    <property type="component" value="Chromosome"/>
</dbReference>
<dbReference type="InterPro" id="IPR011006">
    <property type="entry name" value="CheY-like_superfamily"/>
</dbReference>
<accession>A0A2S0VX83</accession>
<evidence type="ECO:0000313" key="5">
    <source>
        <dbReference type="Proteomes" id="UP000244441"/>
    </source>
</evidence>
<dbReference type="KEGG" id="cate:C2869_21610"/>
<feature type="domain" description="Response regulatory" evidence="2">
    <location>
        <begin position="3"/>
        <end position="121"/>
    </location>
</feature>
<dbReference type="SMART" id="SM00448">
    <property type="entry name" value="REC"/>
    <property type="match status" value="2"/>
</dbReference>
<dbReference type="SMART" id="SM00052">
    <property type="entry name" value="EAL"/>
    <property type="match status" value="1"/>
</dbReference>
<dbReference type="InterPro" id="IPR001789">
    <property type="entry name" value="Sig_transdc_resp-reg_receiver"/>
</dbReference>
<dbReference type="SUPFAM" id="SSF52172">
    <property type="entry name" value="CheY-like"/>
    <property type="match status" value="2"/>
</dbReference>
<evidence type="ECO:0000313" key="4">
    <source>
        <dbReference type="EMBL" id="AWB68837.1"/>
    </source>
</evidence>
<dbReference type="OrthoDB" id="9812358at2"/>
<dbReference type="GO" id="GO:0071111">
    <property type="term" value="F:cyclic-guanylate-specific phosphodiesterase activity"/>
    <property type="evidence" value="ECO:0007669"/>
    <property type="project" value="InterPro"/>
</dbReference>
<sequence>MRKILLIDDDDLFAEFVTDAAELVGAAVTTIVNGQEIEQQNCHDYDDIIVDLSIPGYDGVQLLRWLKDHKCNARIVIASGCETAVINSAKQLAETYRLNLAGTLNKPFTLESFLNLLRSDQDMTMPLAKPSEEDELSDEEIVLALHEGIKNDEIEVYYQPKFDLATNKLAGFEGLARWKYKGNTIPPSIFIPLAEQFDLIDDITFSVVKQCLPQIARWSNTESLLKIAINFSARSLSQLDFPDILSRQVEENGLLPQQVIIELTESALADDQASSLEILTRLRMKGFGLSIDDFGTGYSSVQQLQNIPFTELKIDRSFVGNFLSSPQSQAIVNSTVEMAHKLGIKVVAEGIEDADTKNALTELGVDVGQGFYYAKPLSPAAMEKWFKTNSHFLSNSDVKQSDLKICLVDDDIDFIAMLNDVFKDEFQFYTFSSSMQFLDEVESIRPDIVLLDINLPIINGFDACRQVKKLNFPVSIFFISGSDSKEQRLKAYAAGGDDFIAKPIALGELLAKLRTLKRFQKEQQDLAEQEEFARDMAFKSMTEASQYGTILRLFKDSFSCRSHTQLAELFFAYMSELQLTACIQFRSPAATYSLRSPTQRCSPMEENLFEMLNDAGRLYHFKNRTMVNDDHVSFLIKNMPTENDDVYGRYNDLIAALVEGLEAKWTDLLREKSTNELVVNIDEVLDAVRGKFDSFEKDTHEIIDMLILDVRSSIHVLDLTEEQENYLLNTIENGVEKVMDLSDAGREIEQDFSKIIEQYKAMRG</sequence>
<dbReference type="EMBL" id="CP026604">
    <property type="protein sequence ID" value="AWB68837.1"/>
    <property type="molecule type" value="Genomic_DNA"/>
</dbReference>
<dbReference type="Pfam" id="PF00072">
    <property type="entry name" value="Response_reg"/>
    <property type="match status" value="2"/>
</dbReference>
<keyword evidence="5" id="KW-1185">Reference proteome</keyword>
<keyword evidence="1" id="KW-0597">Phosphoprotein</keyword>
<organism evidence="4 5">
    <name type="scientific">Saccharobesus litoralis</name>
    <dbReference type="NCBI Taxonomy" id="2172099"/>
    <lineage>
        <taxon>Bacteria</taxon>
        <taxon>Pseudomonadati</taxon>
        <taxon>Pseudomonadota</taxon>
        <taxon>Gammaproteobacteria</taxon>
        <taxon>Alteromonadales</taxon>
        <taxon>Alteromonadaceae</taxon>
        <taxon>Saccharobesus</taxon>
    </lineage>
</organism>
<evidence type="ECO:0000259" key="3">
    <source>
        <dbReference type="PROSITE" id="PS50883"/>
    </source>
</evidence>
<protein>
    <submittedName>
        <fullName evidence="4">Uncharacterized protein</fullName>
    </submittedName>
</protein>
<dbReference type="InterPro" id="IPR050706">
    <property type="entry name" value="Cyclic-di-GMP_PDE-like"/>
</dbReference>
<name>A0A2S0VX83_9ALTE</name>
<dbReference type="Gene3D" id="3.40.50.2300">
    <property type="match status" value="2"/>
</dbReference>
<evidence type="ECO:0000259" key="2">
    <source>
        <dbReference type="PROSITE" id="PS50110"/>
    </source>
</evidence>
<dbReference type="SUPFAM" id="SSF141868">
    <property type="entry name" value="EAL domain-like"/>
    <property type="match status" value="1"/>
</dbReference>